<dbReference type="GO" id="GO:0006281">
    <property type="term" value="P:DNA repair"/>
    <property type="evidence" value="ECO:0007669"/>
    <property type="project" value="TreeGrafter"/>
</dbReference>
<feature type="compositionally biased region" description="Polar residues" evidence="6">
    <location>
        <begin position="1397"/>
        <end position="1407"/>
    </location>
</feature>
<comment type="subcellular location">
    <subcellularLocation>
        <location evidence="1">Nucleus</location>
    </subcellularLocation>
</comment>
<proteinExistence type="predicted"/>
<dbReference type="GO" id="GO:0051301">
    <property type="term" value="P:cell division"/>
    <property type="evidence" value="ECO:0007669"/>
    <property type="project" value="UniProtKB-KW"/>
</dbReference>
<sequence length="1954" mass="215676">MTRSKSHRSVLQITYPTGVKEITQDLPKDELVRRLKMLARSLQDMEQEDDNNQYESLALHITDNFFLKHSSKDVRLLVACCVADVFRIFAPEAPFRTASQLKTIFKFLCEQLWDLENTTSPSWKRYFYLLENLAMVKSFNICMELEDSNEIFIRLFTIFFSIVNKNHPPKVRGFMLDVMCPLISENDSVSPDLLEVILKNLVDSKKVENPFANILARDLIKRTATSIEPAMQSYFNNALVLGKASDSELSKHTYELIYQLNLISNNLLLAVLPQLEFKLKTSEEKERLAVTKLLGRMFSDKDSDLASNNKPLWNCFLGRFSDIATVIRIECVKFVPLLITSHPYLAEDLADRLRERVHDVEDDVRGDAVQALVDTAKKDITSVTDEMLQLIKERTLDKKWKIRKEAILGLAHIYKKWCYTEDVSVKDKERLMWMKDKILHSYYLPDLEDKLLVERIFTMNLVPYTLEVSERMQRFLELFVTVDEHSVKAIVELIKCQHIVRTHVRDLLEIIKGQTDGDQSKVVFSKIISIGKCLPESTKTQEHLKKMVKSLKEDQALLSFMKVVLSPDVTCKKAAHAVGEIMKRFSSQKATLLYNTVKTLMERIAPLIQDAAATREFLSLLVAYVDGKGKEVKGQENKEIIRKGLRLMQTLAHVYPYTFNSEESFNHLITMIKNEDIPNLSDTALQTLTQVGAGFEEHFPKAAKELHPVLTNFALMASPKQAKHSIRCINCVFSTTKKEIFDNIFQKSQQSLSLEHEHYFTALTTVAHLAHLAPEQFLGPMKTVIAGTIVKGILMQDRTEGSKSKGIWCHDDQLCEETQGKLLAIKVLVHWLLGLGRNISGSVISTIRLLTTMLKNEGDLMERKKIGRADMSRLRLAAGCALLKLAQVPAFAEFISLEQFQLIALLINDECFQVREKFAEKLNQGLISLRLPLSYMSILSLCIKDPVKENHKKASTYIKQCVAVRRQYLKQHNLTGVAMLAILPEYVIPHAVHLLSHDPDFVTPKDLEALNDIKECLWFIMEPLAVKPESCSFIRKMLETIKQMKDAQAVEDKTTANKKLYAVCEVALGLLTTKLPGVAIKDHPGDILLPARLFVKPKKPFNPRDSYLPKKLQQEFSQAEAKETQQKEKEDKSLEKKKTGKGAAGKKKTESGDENQSPLEKKEKKSAKVEKAEEKKEAKSNRKVLTQKEVNDMNSTKRSLRGKAQSPQKKSSLPRKQTSSPEKGLSSPETAVKSPKPKTKQTLMSKYVTTKSKSSDETSSPSPQKSPTKRASSVSSPDSSPPKKRRGAVSAKPSTDSEESQKSSPSKTTTKGKGMKELLGKNNKKDKEKTMVKSKKVASIKRVTKASPKKEIASPKKRRASSPLKSPPEKRSKKSSTDESPKKVTKKPASKKDTPKASESPTKTSPAKVSPKKKTPVPAPSGSKRLRQTPKTGQVAKKASPSPSPKKSPIKTATRKSSPSPARSTRSASTGQRGRPPTRAKKVSPPPAKKDSSIPAKKVSPSPAKRDISSRAKKGSSQPAKKVSSPPAKKVSPPPAKRDSSSLARRGSSQLAKKVSAPPAKRDSSSLARKVSSPPAKKVSPPPAKRDSSRLAKKVSSPLAKKVSPPSAKKNSSSPAKKVTSPPAKKVSPLPAKSKQQTKKQKKAPSKSPASSPPSSPAKSPKAAAAPKNAKPLQRGKKEPSRESRSATRSQKSLSSPTESSPVPSPQRKKPPATKKAVKAPAKNTRATRGRTVSPPKGSPSGAMPSRASRSPAKKTVASPKKPSPSPPKKVPVSPPKSLKSPPKVRRAASKKAVAPKVSPPKKVVKKTKSPVKKPVTTKNRSIGKTPTRDKVKRKLVESDSDAKSSPARSIRSSSSSLKSSPVKLSSSNKPSPVKSSSSTKSSPIKSSSSTKSSPVKSSSSTKSSPVKSSSSTKSSPVKTSSSTKSSPVKSSSTKSSPVKSTSPKKNVRQASNL</sequence>
<feature type="compositionally biased region" description="Low complexity" evidence="6">
    <location>
        <begin position="1690"/>
        <end position="1702"/>
    </location>
</feature>
<feature type="region of interest" description="Disordered" evidence="6">
    <location>
        <begin position="1104"/>
        <end position="1954"/>
    </location>
</feature>
<evidence type="ECO:0000256" key="2">
    <source>
        <dbReference type="ARBA" id="ARBA00022618"/>
    </source>
</evidence>
<comment type="caution">
    <text evidence="7">The sequence shown here is derived from an EMBL/GenBank/DDBJ whole genome shotgun (WGS) entry which is preliminary data.</text>
</comment>
<feature type="compositionally biased region" description="Polar residues" evidence="6">
    <location>
        <begin position="1205"/>
        <end position="1221"/>
    </location>
</feature>
<evidence type="ECO:0000313" key="8">
    <source>
        <dbReference type="Proteomes" id="UP001152320"/>
    </source>
</evidence>
<evidence type="ECO:0000256" key="1">
    <source>
        <dbReference type="ARBA" id="ARBA00004123"/>
    </source>
</evidence>
<dbReference type="InterPro" id="IPR011989">
    <property type="entry name" value="ARM-like"/>
</dbReference>
<feature type="compositionally biased region" description="Basic residues" evidence="6">
    <location>
        <begin position="1332"/>
        <end position="1344"/>
    </location>
</feature>
<feature type="compositionally biased region" description="Basic and acidic residues" evidence="6">
    <location>
        <begin position="1827"/>
        <end position="1843"/>
    </location>
</feature>
<keyword evidence="5" id="KW-0131">Cell cycle</keyword>
<dbReference type="GO" id="GO:0000785">
    <property type="term" value="C:chromatin"/>
    <property type="evidence" value="ECO:0007669"/>
    <property type="project" value="TreeGrafter"/>
</dbReference>
<organism evidence="7 8">
    <name type="scientific">Holothuria leucospilota</name>
    <name type="common">Black long sea cucumber</name>
    <name type="synonym">Mertensiothuria leucospilota</name>
    <dbReference type="NCBI Taxonomy" id="206669"/>
    <lineage>
        <taxon>Eukaryota</taxon>
        <taxon>Metazoa</taxon>
        <taxon>Echinodermata</taxon>
        <taxon>Eleutherozoa</taxon>
        <taxon>Echinozoa</taxon>
        <taxon>Holothuroidea</taxon>
        <taxon>Aspidochirotacea</taxon>
        <taxon>Aspidochirotida</taxon>
        <taxon>Holothuriidae</taxon>
        <taxon>Holothuria</taxon>
    </lineage>
</organism>
<gene>
    <name evidence="7" type="ORF">HOLleu_30592</name>
</gene>
<feature type="compositionally biased region" description="Basic residues" evidence="6">
    <location>
        <begin position="1707"/>
        <end position="1718"/>
    </location>
</feature>
<feature type="compositionally biased region" description="Pro residues" evidence="6">
    <location>
        <begin position="1762"/>
        <end position="1775"/>
    </location>
</feature>
<keyword evidence="8" id="KW-1185">Reference proteome</keyword>
<feature type="compositionally biased region" description="Basic and acidic residues" evidence="6">
    <location>
        <begin position="1314"/>
        <end position="1331"/>
    </location>
</feature>
<evidence type="ECO:0000313" key="7">
    <source>
        <dbReference type="EMBL" id="KAJ8028379.1"/>
    </source>
</evidence>
<keyword evidence="3" id="KW-0498">Mitosis</keyword>
<feature type="compositionally biased region" description="Low complexity" evidence="6">
    <location>
        <begin position="1657"/>
        <end position="1672"/>
    </location>
</feature>
<evidence type="ECO:0000256" key="6">
    <source>
        <dbReference type="SAM" id="MobiDB-lite"/>
    </source>
</evidence>
<keyword evidence="4" id="KW-0539">Nucleus</keyword>
<evidence type="ECO:0000256" key="5">
    <source>
        <dbReference type="ARBA" id="ARBA00023306"/>
    </source>
</evidence>
<dbReference type="EMBL" id="JAIZAY010000015">
    <property type="protein sequence ID" value="KAJ8028379.1"/>
    <property type="molecule type" value="Genomic_DNA"/>
</dbReference>
<feature type="compositionally biased region" description="Basic and acidic residues" evidence="6">
    <location>
        <begin position="1367"/>
        <end position="1382"/>
    </location>
</feature>
<dbReference type="PANTHER" id="PTHR12663:SF0">
    <property type="entry name" value="PRECOCIOUS DISSOCIATION OF SISTERS 5, ISOFORM A"/>
    <property type="match status" value="1"/>
</dbReference>
<dbReference type="SUPFAM" id="SSF48371">
    <property type="entry name" value="ARM repeat"/>
    <property type="match status" value="1"/>
</dbReference>
<name>A0A9Q1GZ31_HOLLE</name>
<feature type="compositionally biased region" description="Basic and acidic residues" evidence="6">
    <location>
        <begin position="1120"/>
        <end position="1137"/>
    </location>
</feature>
<feature type="compositionally biased region" description="Basic residues" evidence="6">
    <location>
        <begin position="1803"/>
        <end position="1812"/>
    </location>
</feature>
<feature type="compositionally biased region" description="Polar residues" evidence="6">
    <location>
        <begin position="1541"/>
        <end position="1551"/>
    </location>
</feature>
<feature type="compositionally biased region" description="Low complexity" evidence="6">
    <location>
        <begin position="1457"/>
        <end position="1470"/>
    </location>
</feature>
<feature type="compositionally biased region" description="Basic and acidic residues" evidence="6">
    <location>
        <begin position="1159"/>
        <end position="1180"/>
    </location>
</feature>
<feature type="compositionally biased region" description="Basic and acidic residues" evidence="6">
    <location>
        <begin position="1676"/>
        <end position="1686"/>
    </location>
</feature>
<evidence type="ECO:0000256" key="4">
    <source>
        <dbReference type="ARBA" id="ARBA00023242"/>
    </source>
</evidence>
<dbReference type="Proteomes" id="UP001152320">
    <property type="component" value="Chromosome 15"/>
</dbReference>
<dbReference type="OrthoDB" id="200660at2759"/>
<feature type="compositionally biased region" description="Low complexity" evidence="6">
    <location>
        <begin position="1570"/>
        <end position="1579"/>
    </location>
</feature>
<feature type="compositionally biased region" description="Low complexity" evidence="6">
    <location>
        <begin position="1594"/>
        <end position="1619"/>
    </location>
</feature>
<keyword evidence="2" id="KW-0132">Cell division</keyword>
<dbReference type="Pfam" id="PF20168">
    <property type="entry name" value="PDS5"/>
    <property type="match status" value="1"/>
</dbReference>
<dbReference type="InterPro" id="IPR016024">
    <property type="entry name" value="ARM-type_fold"/>
</dbReference>
<accession>A0A9Q1GZ31</accession>
<feature type="compositionally biased region" description="Low complexity" evidence="6">
    <location>
        <begin position="1516"/>
        <end position="1531"/>
    </location>
</feature>
<evidence type="ECO:0000256" key="3">
    <source>
        <dbReference type="ARBA" id="ARBA00022776"/>
    </source>
</evidence>
<feature type="compositionally biased region" description="Low complexity" evidence="6">
    <location>
        <begin position="1436"/>
        <end position="1447"/>
    </location>
</feature>
<feature type="compositionally biased region" description="Low complexity" evidence="6">
    <location>
        <begin position="1302"/>
        <end position="1312"/>
    </location>
</feature>
<feature type="compositionally biased region" description="Low complexity" evidence="6">
    <location>
        <begin position="1844"/>
        <end position="1945"/>
    </location>
</feature>
<dbReference type="Gene3D" id="1.25.10.10">
    <property type="entry name" value="Leucine-rich Repeat Variant"/>
    <property type="match status" value="1"/>
</dbReference>
<reference evidence="7" key="1">
    <citation type="submission" date="2021-10" db="EMBL/GenBank/DDBJ databases">
        <title>Tropical sea cucumber genome reveals ecological adaptation and Cuvierian tubules defense mechanism.</title>
        <authorList>
            <person name="Chen T."/>
        </authorList>
    </citation>
    <scope>NUCLEOTIDE SEQUENCE</scope>
    <source>
        <strain evidence="7">Nanhai2018</strain>
        <tissue evidence="7">Muscle</tissue>
    </source>
</reference>
<dbReference type="PANTHER" id="PTHR12663">
    <property type="entry name" value="ANDROGEN INDUCED INHIBITOR OF PROLIFERATION AS3 / PDS5-RELATED"/>
    <property type="match status" value="1"/>
</dbReference>
<dbReference type="GO" id="GO:0005634">
    <property type="term" value="C:nucleus"/>
    <property type="evidence" value="ECO:0007669"/>
    <property type="project" value="UniProtKB-SubCell"/>
</dbReference>
<dbReference type="InterPro" id="IPR039776">
    <property type="entry name" value="Pds5"/>
</dbReference>
<dbReference type="CDD" id="cd19953">
    <property type="entry name" value="PDS5"/>
    <property type="match status" value="1"/>
</dbReference>
<feature type="compositionally biased region" description="Basic residues" evidence="6">
    <location>
        <begin position="1636"/>
        <end position="1645"/>
    </location>
</feature>
<feature type="compositionally biased region" description="Low complexity" evidence="6">
    <location>
        <begin position="1249"/>
        <end position="1278"/>
    </location>
</feature>
<dbReference type="GO" id="GO:0007064">
    <property type="term" value="P:mitotic sister chromatid cohesion"/>
    <property type="evidence" value="ECO:0007669"/>
    <property type="project" value="InterPro"/>
</dbReference>
<protein>
    <submittedName>
        <fullName evidence="7">Sister chromatid cohesion protein PDS5-like B-B</fullName>
    </submittedName>
</protein>